<evidence type="ECO:0008006" key="5">
    <source>
        <dbReference type="Google" id="ProtNLM"/>
    </source>
</evidence>
<dbReference type="GO" id="GO:0061630">
    <property type="term" value="F:ubiquitin protein ligase activity"/>
    <property type="evidence" value="ECO:0007669"/>
    <property type="project" value="TreeGrafter"/>
</dbReference>
<evidence type="ECO:0000313" key="3">
    <source>
        <dbReference type="EMBL" id="KDM89841.1"/>
    </source>
</evidence>
<dbReference type="GO" id="GO:0000209">
    <property type="term" value="P:protein polyubiquitination"/>
    <property type="evidence" value="ECO:0007669"/>
    <property type="project" value="TreeGrafter"/>
</dbReference>
<dbReference type="PANTHER" id="PTHR24104:SF25">
    <property type="entry name" value="PROTEIN LIN-41"/>
    <property type="match status" value="1"/>
</dbReference>
<dbReference type="InterPro" id="IPR001258">
    <property type="entry name" value="NHL_repeat"/>
</dbReference>
<dbReference type="Proteomes" id="UP000027192">
    <property type="component" value="Unassembled WGS sequence"/>
</dbReference>
<proteinExistence type="predicted"/>
<reference evidence="3 4" key="1">
    <citation type="submission" date="2014-04" db="EMBL/GenBank/DDBJ databases">
        <title>Draft genome sequence of Photobacterium halotolerans S2753: a solonamide, ngercheumicin and holomycin producer.</title>
        <authorList>
            <person name="Machado H.R."/>
            <person name="Gram L."/>
        </authorList>
    </citation>
    <scope>NUCLEOTIDE SEQUENCE [LARGE SCALE GENOMIC DNA]</scope>
    <source>
        <strain evidence="3 4">S2753</strain>
    </source>
</reference>
<dbReference type="OrthoDB" id="5798956at2"/>
<dbReference type="RefSeq" id="WP_036756876.1">
    <property type="nucleotide sequence ID" value="NZ_JAGSGC010000018.1"/>
</dbReference>
<dbReference type="InterPro" id="IPR011042">
    <property type="entry name" value="6-blade_b-propeller_TolB-like"/>
</dbReference>
<dbReference type="Pfam" id="PF01436">
    <property type="entry name" value="NHL"/>
    <property type="match status" value="2"/>
</dbReference>
<dbReference type="AlphaFoldDB" id="A0A066RL52"/>
<dbReference type="GO" id="GO:0008270">
    <property type="term" value="F:zinc ion binding"/>
    <property type="evidence" value="ECO:0007669"/>
    <property type="project" value="UniProtKB-KW"/>
</dbReference>
<dbReference type="EMBL" id="JMIB01000043">
    <property type="protein sequence ID" value="KDM89841.1"/>
    <property type="molecule type" value="Genomic_DNA"/>
</dbReference>
<dbReference type="Gene3D" id="2.120.10.30">
    <property type="entry name" value="TolB, C-terminal domain"/>
    <property type="match status" value="3"/>
</dbReference>
<dbReference type="PROSITE" id="PS51125">
    <property type="entry name" value="NHL"/>
    <property type="match status" value="2"/>
</dbReference>
<dbReference type="SUPFAM" id="SSF101898">
    <property type="entry name" value="NHL repeat"/>
    <property type="match status" value="1"/>
</dbReference>
<protein>
    <recommendedName>
        <fullName evidence="5">SMP-30/Gluconolactonase/LRE-like region domain-containing protein</fullName>
    </recommendedName>
</protein>
<feature type="repeat" description="NHL" evidence="2">
    <location>
        <begin position="545"/>
        <end position="588"/>
    </location>
</feature>
<accession>A0A066RL52</accession>
<keyword evidence="4" id="KW-1185">Reference proteome</keyword>
<gene>
    <name evidence="3" type="ORF">EA58_20535</name>
</gene>
<organism evidence="3 4">
    <name type="scientific">Photobacterium galatheae</name>
    <dbReference type="NCBI Taxonomy" id="1654360"/>
    <lineage>
        <taxon>Bacteria</taxon>
        <taxon>Pseudomonadati</taxon>
        <taxon>Pseudomonadota</taxon>
        <taxon>Gammaproteobacteria</taxon>
        <taxon>Vibrionales</taxon>
        <taxon>Vibrionaceae</taxon>
        <taxon>Photobacterium</taxon>
    </lineage>
</organism>
<evidence type="ECO:0000256" key="1">
    <source>
        <dbReference type="ARBA" id="ARBA00022737"/>
    </source>
</evidence>
<evidence type="ECO:0000313" key="4">
    <source>
        <dbReference type="Proteomes" id="UP000027192"/>
    </source>
</evidence>
<dbReference type="InterPro" id="IPR050952">
    <property type="entry name" value="TRIM-NHL_E3_ligases"/>
</dbReference>
<dbReference type="SUPFAM" id="SSF63825">
    <property type="entry name" value="YWTD domain"/>
    <property type="match status" value="1"/>
</dbReference>
<sequence>MGIHFLSTIGTVCTALPALPCLASGHVSLNTPVGNCIDHFGHIWLADTAHNRLLIFDKEMMHLLAVFGSTGDGEQQFNMPFRLLPHPERNWIYVSDIGNTRVHILEYDQALSITSVKRFGNEQDVALKGPNGLTFWRGELCVADEFYEGPGGASRLVIFSEDGEYRRSLHAVETENGPIHFLWPQGLSRDEQGYLYIANTGFATVVRCDWQGKGVPFQANGKCYLDGLALARDVSVTQNRILIPGAKNNAISVYDMAGHAQGELEGFFSPIQVTAVPDTHKMLITEPILATLQMHEIDLSRVGDGDAASTRVLASVGDERDNPGQFHFITAVAGALDAAVKAVVPSPFVALFERWFAHQLSLQETWLKALQPAAMPAWWNLAVTTQLEWVQRWQQTWLRVMLNDKFDDPKDVLWMVDAGNFQLQASENGKQESSMPISLPLMPGSLGIAAYKPQQPLPGQLDFDVPMIVVGNYLSGIVTIFQYDNRLGELVPYTNFGGMGSAPWQLNKPQGLAIDPVSNDIFIADSGNNRIARWRLSPSGVAGLVEVFGELGQANGQFHTPTDITVCEQGRLYVTDQNNNRVQIFDNGMKWVHSFGQPGYSIDSDHFLLPTSIDYDNQHLFVSDLVNRAIKVFDLNGNIVDSFSSFGADASKGQLWMPYLLHANNNHIYLPDCALNRINVYRFDHHEQEGTR</sequence>
<dbReference type="GO" id="GO:0043161">
    <property type="term" value="P:proteasome-mediated ubiquitin-dependent protein catabolic process"/>
    <property type="evidence" value="ECO:0007669"/>
    <property type="project" value="TreeGrafter"/>
</dbReference>
<dbReference type="CDD" id="cd05819">
    <property type="entry name" value="NHL"/>
    <property type="match status" value="1"/>
</dbReference>
<name>A0A066RL52_9GAMM</name>
<dbReference type="STRING" id="1654360.EA58_20535"/>
<dbReference type="PANTHER" id="PTHR24104">
    <property type="entry name" value="E3 UBIQUITIN-PROTEIN LIGASE NHLRC1-RELATED"/>
    <property type="match status" value="1"/>
</dbReference>
<feature type="repeat" description="NHL" evidence="2">
    <location>
        <begin position="496"/>
        <end position="531"/>
    </location>
</feature>
<keyword evidence="1" id="KW-0677">Repeat</keyword>
<comment type="caution">
    <text evidence="3">The sequence shown here is derived from an EMBL/GenBank/DDBJ whole genome shotgun (WGS) entry which is preliminary data.</text>
</comment>
<evidence type="ECO:0000256" key="2">
    <source>
        <dbReference type="PROSITE-ProRule" id="PRU00504"/>
    </source>
</evidence>